<dbReference type="SUPFAM" id="SSF47413">
    <property type="entry name" value="lambda repressor-like DNA-binding domains"/>
    <property type="match status" value="1"/>
</dbReference>
<name>A0AAU8IEM4_9BACL</name>
<dbReference type="Pfam" id="PF21259">
    <property type="entry name" value="Rgg_C"/>
    <property type="match status" value="1"/>
</dbReference>
<dbReference type="InterPro" id="IPR010982">
    <property type="entry name" value="Lambda_DNA-bd_dom_sf"/>
</dbReference>
<dbReference type="InterPro" id="IPR053163">
    <property type="entry name" value="HTH-type_regulator_Rgg"/>
</dbReference>
<dbReference type="PROSITE" id="PS50943">
    <property type="entry name" value="HTH_CROC1"/>
    <property type="match status" value="1"/>
</dbReference>
<organism evidence="2">
    <name type="scientific">Sporolactobacillus sp. Y61</name>
    <dbReference type="NCBI Taxonomy" id="3160863"/>
    <lineage>
        <taxon>Bacteria</taxon>
        <taxon>Bacillati</taxon>
        <taxon>Bacillota</taxon>
        <taxon>Bacilli</taxon>
        <taxon>Bacillales</taxon>
        <taxon>Sporolactobacillaceae</taxon>
        <taxon>Sporolactobacillus</taxon>
    </lineage>
</organism>
<feature type="domain" description="HTH cro/C1-type" evidence="1">
    <location>
        <begin position="9"/>
        <end position="62"/>
    </location>
</feature>
<protein>
    <submittedName>
        <fullName evidence="2">Helix-turn-helix transcriptional regulator</fullName>
    </submittedName>
</protein>
<dbReference type="NCBIfam" id="TIGR01716">
    <property type="entry name" value="RGG_Cterm"/>
    <property type="match status" value="1"/>
</dbReference>
<dbReference type="InterPro" id="IPR001387">
    <property type="entry name" value="Cro/C1-type_HTH"/>
</dbReference>
<evidence type="ECO:0000313" key="2">
    <source>
        <dbReference type="EMBL" id="XCJ16444.1"/>
    </source>
</evidence>
<proteinExistence type="predicted"/>
<dbReference type="CDD" id="cd00093">
    <property type="entry name" value="HTH_XRE"/>
    <property type="match status" value="1"/>
</dbReference>
<dbReference type="PANTHER" id="PTHR37038:SF13">
    <property type="entry name" value="HTH CRO_C1-TYPE DOMAIN-CONTAINING PROTEIN"/>
    <property type="match status" value="1"/>
</dbReference>
<reference evidence="2" key="1">
    <citation type="submission" date="2024-06" db="EMBL/GenBank/DDBJ databases">
        <authorList>
            <person name="Fan A."/>
            <person name="Zhang F.Y."/>
            <person name="Zhang L."/>
        </authorList>
    </citation>
    <scope>NUCLEOTIDE SEQUENCE</scope>
    <source>
        <strain evidence="2">Y61</strain>
    </source>
</reference>
<dbReference type="RefSeq" id="WP_353947950.1">
    <property type="nucleotide sequence ID" value="NZ_CP159510.1"/>
</dbReference>
<sequence length="292" mass="33657">MGYQLGEIVKRVRQSKRYTQKYVSQNKMSRTTYAKIESCQMQPTVGKFMHILEKLDISYDEFRYIQNSYSLNGKEEIIHDFFRLSTNVDSKHLKILEKKCESYLSHSFDNVVSDIQSACKAQLLIALDNNYDKAYSFATKIWNRLSKLDNWYSTELKLINNIFFFFPLETGISIVKRALQEIERLSCVNGNNSLKPAYLLNLTLLMLNNNQNSEAYQYAKKAVEECTNEKRFDVLSLAYARKGIALTNLGKIDSGRAAINKSIQICDALDQEAMEQAIKEEIHQKINGGISF</sequence>
<evidence type="ECO:0000259" key="1">
    <source>
        <dbReference type="PROSITE" id="PS50943"/>
    </source>
</evidence>
<dbReference type="Gene3D" id="1.25.40.10">
    <property type="entry name" value="Tetratricopeptide repeat domain"/>
    <property type="match status" value="1"/>
</dbReference>
<gene>
    <name evidence="2" type="ORF">ABNN70_12355</name>
</gene>
<dbReference type="SUPFAM" id="SSF48452">
    <property type="entry name" value="TPR-like"/>
    <property type="match status" value="1"/>
</dbReference>
<accession>A0AAU8IEM4</accession>
<dbReference type="AlphaFoldDB" id="A0AAU8IEM4"/>
<dbReference type="GO" id="GO:0003677">
    <property type="term" value="F:DNA binding"/>
    <property type="evidence" value="ECO:0007669"/>
    <property type="project" value="InterPro"/>
</dbReference>
<dbReference type="EMBL" id="CP159510">
    <property type="protein sequence ID" value="XCJ16444.1"/>
    <property type="molecule type" value="Genomic_DNA"/>
</dbReference>
<dbReference type="PANTHER" id="PTHR37038">
    <property type="entry name" value="TRANSCRIPTIONAL REGULATOR-RELATED"/>
    <property type="match status" value="1"/>
</dbReference>
<dbReference type="InterPro" id="IPR010057">
    <property type="entry name" value="Transcription_activator_Rgg_C"/>
</dbReference>
<dbReference type="InterPro" id="IPR011990">
    <property type="entry name" value="TPR-like_helical_dom_sf"/>
</dbReference>